<gene>
    <name evidence="1" type="ORF">LHA35_14070</name>
</gene>
<name>A0A9X1IDP2_9PROT</name>
<protein>
    <submittedName>
        <fullName evidence="1">DUF4412 domain-containing protein</fullName>
    </submittedName>
</protein>
<reference evidence="1" key="1">
    <citation type="submission" date="2021-10" db="EMBL/GenBank/DDBJ databases">
        <title>Roseicella aerolatum sp. nov., isolated from aerosols of e-waste dismantling site.</title>
        <authorList>
            <person name="Qin T."/>
        </authorList>
    </citation>
    <scope>NUCLEOTIDE SEQUENCE</scope>
    <source>
        <strain evidence="1">GB24</strain>
    </source>
</reference>
<organism evidence="1 2">
    <name type="scientific">Roseicella aerolata</name>
    <dbReference type="NCBI Taxonomy" id="2883479"/>
    <lineage>
        <taxon>Bacteria</taxon>
        <taxon>Pseudomonadati</taxon>
        <taxon>Pseudomonadota</taxon>
        <taxon>Alphaproteobacteria</taxon>
        <taxon>Acetobacterales</taxon>
        <taxon>Roseomonadaceae</taxon>
        <taxon>Roseicella</taxon>
    </lineage>
</organism>
<evidence type="ECO:0000313" key="2">
    <source>
        <dbReference type="Proteomes" id="UP001139311"/>
    </source>
</evidence>
<keyword evidence="2" id="KW-1185">Reference proteome</keyword>
<comment type="caution">
    <text evidence="1">The sequence shown here is derived from an EMBL/GenBank/DDBJ whole genome shotgun (WGS) entry which is preliminary data.</text>
</comment>
<accession>A0A9X1IDP2</accession>
<evidence type="ECO:0000313" key="1">
    <source>
        <dbReference type="EMBL" id="MCB4822861.1"/>
    </source>
</evidence>
<dbReference type="EMBL" id="JAJAQI010000019">
    <property type="protein sequence ID" value="MCB4822861.1"/>
    <property type="molecule type" value="Genomic_DNA"/>
</dbReference>
<dbReference type="RefSeq" id="WP_226608906.1">
    <property type="nucleotide sequence ID" value="NZ_JAJAQI010000019.1"/>
</dbReference>
<proteinExistence type="predicted"/>
<sequence>MLLPAPLEIAGMRLAPLVAALAIMALPARAQDAPPPLKPARDVAITYRMPDAPVPGMEHRLRILVSAATGRQRQENAGLVGITDPQAKRRYMFSTDRQDGLFGRVVEQPISDDEMDLAEVARDPGFRVTRHGTETIAGLGCTVWRVREVQEPEEEATELCLSADGLMLRSRAQRQGMVSVMEAVRIEYGPLDPSLFIPPAGWPVQR</sequence>
<dbReference type="AlphaFoldDB" id="A0A9X1IDP2"/>
<dbReference type="Proteomes" id="UP001139311">
    <property type="component" value="Unassembled WGS sequence"/>
</dbReference>